<evidence type="ECO:0000313" key="2">
    <source>
        <dbReference type="Proteomes" id="UP001596083"/>
    </source>
</evidence>
<protein>
    <submittedName>
        <fullName evidence="1">DUF2334 domain-containing protein</fullName>
    </submittedName>
</protein>
<reference evidence="2" key="1">
    <citation type="journal article" date="2019" name="Int. J. Syst. Evol. Microbiol.">
        <title>The Global Catalogue of Microorganisms (GCM) 10K type strain sequencing project: providing services to taxonomists for standard genome sequencing and annotation.</title>
        <authorList>
            <consortium name="The Broad Institute Genomics Platform"/>
            <consortium name="The Broad Institute Genome Sequencing Center for Infectious Disease"/>
            <person name="Wu L."/>
            <person name="Ma J."/>
        </authorList>
    </citation>
    <scope>NUCLEOTIDE SEQUENCE [LARGE SCALE GENOMIC DNA]</scope>
    <source>
        <strain evidence="2">CGMCC 4.7304</strain>
    </source>
</reference>
<accession>A0ABW0Z6X7</accession>
<sequence length="682" mass="71282">MVSRISVAVALCAALVGGVVLYGYSQSPASAVYAAKKDGKPGGRGGTHGFGPASLSAKSTADLTGWAKDRLTLEKQRRAHTLVIHSANPGSAGGGSVRGASVRTPDGPVAGTTAGFVRAASAGGGVSQARAVRGVAAPDAVAPAGGNAVKSASLAGSPPRAKESLALPAAGIPVGGSSSALVLYDTTGPYGQLGELYAMAAANLAGHFGSVTAKPVSAYTSGMTEQYTATYYIGSTYYGGTVPDAVPAALYQDVLTTSHPVTWIGDNIWNLANAAGVTKFQQTYGWDPTNSYFASNGSVGSITQVTYKGRQLTRKIPAGQDGGVLHPAILTGPGYPQVTALAQALDSSTGTTFPWALRSGNLTYVGEIPFAYVSENDRVVAFEDLLFDGLAPATPQRHRAFVRLEDISPKSSPSDLRACADYLFSQHITYGINVIPEYTDPNGYYNNGTPETVTLAQAPDVVSALRYMLAHGAVLMNHGLTHQYRNVNNPYTGVTGDDFEFFLSHIDASNNVVLDGPPPEDSALWAQTRVTSALALFQAAGLPRPTLWTTPHYAASAADYGVIGQNYGARLERSLYYAGTLSGGTVDATRYIGEFFPYAVKDVYGTTVLPENLGNYEPLPYNNHPARLPADLIASAQANLAVRDGVASFFYHPYYGTTALQQIVSGIQGLGYTFVGPTDLAQ</sequence>
<organism evidence="1 2">
    <name type="scientific">Streptomyces gamaensis</name>
    <dbReference type="NCBI Taxonomy" id="1763542"/>
    <lineage>
        <taxon>Bacteria</taxon>
        <taxon>Bacillati</taxon>
        <taxon>Actinomycetota</taxon>
        <taxon>Actinomycetes</taxon>
        <taxon>Kitasatosporales</taxon>
        <taxon>Streptomycetaceae</taxon>
        <taxon>Streptomyces</taxon>
    </lineage>
</organism>
<dbReference type="Proteomes" id="UP001596083">
    <property type="component" value="Unassembled WGS sequence"/>
</dbReference>
<dbReference type="Pfam" id="PF10096">
    <property type="entry name" value="DUF2334"/>
    <property type="match status" value="1"/>
</dbReference>
<dbReference type="InterPro" id="IPR018763">
    <property type="entry name" value="DUF2334"/>
</dbReference>
<dbReference type="EMBL" id="JBHSPB010000015">
    <property type="protein sequence ID" value="MFC5723076.1"/>
    <property type="molecule type" value="Genomic_DNA"/>
</dbReference>
<name>A0ABW0Z6X7_9ACTN</name>
<evidence type="ECO:0000313" key="1">
    <source>
        <dbReference type="EMBL" id="MFC5723076.1"/>
    </source>
</evidence>
<proteinExistence type="predicted"/>
<keyword evidence="2" id="KW-1185">Reference proteome</keyword>
<dbReference type="CDD" id="cd10923">
    <property type="entry name" value="CE4_COG5298"/>
    <property type="match status" value="1"/>
</dbReference>
<gene>
    <name evidence="1" type="ORF">ACFP1Z_23185</name>
</gene>
<dbReference type="RefSeq" id="WP_390319020.1">
    <property type="nucleotide sequence ID" value="NZ_JBHSPB010000015.1"/>
</dbReference>
<comment type="caution">
    <text evidence="1">The sequence shown here is derived from an EMBL/GenBank/DDBJ whole genome shotgun (WGS) entry which is preliminary data.</text>
</comment>